<feature type="non-terminal residue" evidence="1">
    <location>
        <position position="1"/>
    </location>
</feature>
<dbReference type="Proteomes" id="UP001479436">
    <property type="component" value="Unassembled WGS sequence"/>
</dbReference>
<gene>
    <name evidence="1" type="ORF">K7432_017245</name>
</gene>
<evidence type="ECO:0000313" key="1">
    <source>
        <dbReference type="EMBL" id="KAK9759597.1"/>
    </source>
</evidence>
<keyword evidence="2" id="KW-1185">Reference proteome</keyword>
<organism evidence="1 2">
    <name type="scientific">Basidiobolus ranarum</name>
    <dbReference type="NCBI Taxonomy" id="34480"/>
    <lineage>
        <taxon>Eukaryota</taxon>
        <taxon>Fungi</taxon>
        <taxon>Fungi incertae sedis</taxon>
        <taxon>Zoopagomycota</taxon>
        <taxon>Entomophthoromycotina</taxon>
        <taxon>Basidiobolomycetes</taxon>
        <taxon>Basidiobolales</taxon>
        <taxon>Basidiobolaceae</taxon>
        <taxon>Basidiobolus</taxon>
    </lineage>
</organism>
<reference evidence="1 2" key="1">
    <citation type="submission" date="2023-04" db="EMBL/GenBank/DDBJ databases">
        <title>Genome of Basidiobolus ranarum AG-B5.</title>
        <authorList>
            <person name="Stajich J.E."/>
            <person name="Carter-House D."/>
            <person name="Gryganskyi A."/>
        </authorList>
    </citation>
    <scope>NUCLEOTIDE SEQUENCE [LARGE SCALE GENOMIC DNA]</scope>
    <source>
        <strain evidence="1 2">AG-B5</strain>
    </source>
</reference>
<dbReference type="EMBL" id="JASJQH010003513">
    <property type="protein sequence ID" value="KAK9759597.1"/>
    <property type="molecule type" value="Genomic_DNA"/>
</dbReference>
<comment type="caution">
    <text evidence="1">The sequence shown here is derived from an EMBL/GenBank/DDBJ whole genome shotgun (WGS) entry which is preliminary data.</text>
</comment>
<proteinExistence type="predicted"/>
<accession>A0ABR2WDL7</accession>
<evidence type="ECO:0000313" key="2">
    <source>
        <dbReference type="Proteomes" id="UP001479436"/>
    </source>
</evidence>
<protein>
    <submittedName>
        <fullName evidence="1">Uncharacterized protein</fullName>
    </submittedName>
</protein>
<sequence>STPITSKSSNRNSSDVPLIIKEQQREVLMYHTFKPENPTPHSFTKYKPVSQKVKPVSRKLPFAEYSDAVMEQVKKSTTHLAEQRLQAIHLVLPKQKERKHYS</sequence>
<name>A0ABR2WDL7_9FUNG</name>